<reference evidence="2 3" key="1">
    <citation type="submission" date="2023-07" db="EMBL/GenBank/DDBJ databases">
        <title>Sorghum-associated microbial communities from plants grown in Nebraska, USA.</title>
        <authorList>
            <person name="Schachtman D."/>
        </authorList>
    </citation>
    <scope>NUCLEOTIDE SEQUENCE [LARGE SCALE GENOMIC DNA]</scope>
    <source>
        <strain evidence="2 3">584</strain>
    </source>
</reference>
<protein>
    <submittedName>
        <fullName evidence="2">Ketosteroid isomerase-like protein</fullName>
    </submittedName>
</protein>
<dbReference type="SUPFAM" id="SSF54427">
    <property type="entry name" value="NTF2-like"/>
    <property type="match status" value="1"/>
</dbReference>
<dbReference type="Gene3D" id="3.10.450.50">
    <property type="match status" value="1"/>
</dbReference>
<feature type="domain" description="DUF4440" evidence="1">
    <location>
        <begin position="13"/>
        <end position="114"/>
    </location>
</feature>
<evidence type="ECO:0000313" key="2">
    <source>
        <dbReference type="EMBL" id="MDR6293148.1"/>
    </source>
</evidence>
<sequence>MFARDPAHAIELIDKAFQEADVDTLVSLYDDAAVLISTELAPGREIRGKQELRDFYARVLQPGAFSVAQIKTHVVEADGIALFTSRWSLSREGAPTKSFIATVVFRQQPDGGWKDLIDSSPAVLGH</sequence>
<evidence type="ECO:0000259" key="1">
    <source>
        <dbReference type="Pfam" id="PF14534"/>
    </source>
</evidence>
<dbReference type="Pfam" id="PF14534">
    <property type="entry name" value="DUF4440"/>
    <property type="match status" value="1"/>
</dbReference>
<gene>
    <name evidence="2" type="ORF">E9232_005698</name>
</gene>
<dbReference type="InterPro" id="IPR027843">
    <property type="entry name" value="DUF4440"/>
</dbReference>
<accession>A0ABU1JX07</accession>
<comment type="caution">
    <text evidence="2">The sequence shown here is derived from an EMBL/GenBank/DDBJ whole genome shotgun (WGS) entry which is preliminary data.</text>
</comment>
<name>A0ABU1JX07_9PROT</name>
<evidence type="ECO:0000313" key="3">
    <source>
        <dbReference type="Proteomes" id="UP001262410"/>
    </source>
</evidence>
<dbReference type="InterPro" id="IPR032710">
    <property type="entry name" value="NTF2-like_dom_sf"/>
</dbReference>
<keyword evidence="3" id="KW-1185">Reference proteome</keyword>
<dbReference type="CDD" id="cd00531">
    <property type="entry name" value="NTF2_like"/>
    <property type="match status" value="1"/>
</dbReference>
<proteinExistence type="predicted"/>
<dbReference type="RefSeq" id="WP_309799860.1">
    <property type="nucleotide sequence ID" value="NZ_JAVDPW010000011.1"/>
</dbReference>
<organism evidence="2 3">
    <name type="scientific">Inquilinus ginsengisoli</name>
    <dbReference type="NCBI Taxonomy" id="363840"/>
    <lineage>
        <taxon>Bacteria</taxon>
        <taxon>Pseudomonadati</taxon>
        <taxon>Pseudomonadota</taxon>
        <taxon>Alphaproteobacteria</taxon>
        <taxon>Rhodospirillales</taxon>
        <taxon>Rhodospirillaceae</taxon>
        <taxon>Inquilinus</taxon>
    </lineage>
</organism>
<dbReference type="EMBL" id="JAVDPW010000011">
    <property type="protein sequence ID" value="MDR6293148.1"/>
    <property type="molecule type" value="Genomic_DNA"/>
</dbReference>
<dbReference type="Proteomes" id="UP001262410">
    <property type="component" value="Unassembled WGS sequence"/>
</dbReference>